<keyword evidence="12" id="KW-1185">Reference proteome</keyword>
<comment type="similarity">
    <text evidence="2 10">Belongs to the cutinase family.</text>
</comment>
<evidence type="ECO:0000313" key="12">
    <source>
        <dbReference type="Proteomes" id="UP001610334"/>
    </source>
</evidence>
<dbReference type="InterPro" id="IPR043580">
    <property type="entry name" value="CUTINASE_1"/>
</dbReference>
<dbReference type="Proteomes" id="UP001610334">
    <property type="component" value="Unassembled WGS sequence"/>
</dbReference>
<dbReference type="InterPro" id="IPR029058">
    <property type="entry name" value="AB_hydrolase_fold"/>
</dbReference>
<proteinExistence type="inferred from homology"/>
<keyword evidence="4 10" id="KW-0719">Serine esterase</keyword>
<evidence type="ECO:0000313" key="11">
    <source>
        <dbReference type="EMBL" id="KAL2818656.1"/>
    </source>
</evidence>
<evidence type="ECO:0000256" key="1">
    <source>
        <dbReference type="ARBA" id="ARBA00004613"/>
    </source>
</evidence>
<keyword evidence="5 10" id="KW-0964">Secreted</keyword>
<comment type="catalytic activity">
    <reaction evidence="9 10">
        <text>cutin + H2O = cutin monomers.</text>
        <dbReference type="EC" id="3.1.1.74"/>
    </reaction>
</comment>
<evidence type="ECO:0000256" key="6">
    <source>
        <dbReference type="ARBA" id="ARBA00022729"/>
    </source>
</evidence>
<comment type="caution">
    <text evidence="11">The sequence shown here is derived from an EMBL/GenBank/DDBJ whole genome shotgun (WGS) entry which is preliminary data.</text>
</comment>
<dbReference type="PANTHER" id="PTHR48250:SF3">
    <property type="entry name" value="CUTINASE 1-RELATED"/>
    <property type="match status" value="1"/>
</dbReference>
<comment type="function">
    <text evidence="10">Catalyzes the hydrolysis of complex carboxylic polyesters found in the cell wall of plants. Degrades cutin, a macromolecule that forms the structure of the plant cuticle.</text>
</comment>
<name>A0ABR4HT41_9EURO</name>
<dbReference type="PRINTS" id="PR00129">
    <property type="entry name" value="CUTINASE"/>
</dbReference>
<dbReference type="PANTHER" id="PTHR48250">
    <property type="entry name" value="CUTINASE 2-RELATED"/>
    <property type="match status" value="1"/>
</dbReference>
<comment type="subcellular location">
    <subcellularLocation>
        <location evidence="1 10">Secreted</location>
    </subcellularLocation>
</comment>
<dbReference type="EC" id="3.1.1.74" evidence="3 10"/>
<gene>
    <name evidence="11" type="ORF">BJX63DRAFT_58966</name>
</gene>
<feature type="signal peptide" evidence="10">
    <location>
        <begin position="1"/>
        <end position="19"/>
    </location>
</feature>
<reference evidence="11 12" key="1">
    <citation type="submission" date="2024-07" db="EMBL/GenBank/DDBJ databases">
        <title>Section-level genome sequencing and comparative genomics of Aspergillus sections Usti and Cavernicolus.</title>
        <authorList>
            <consortium name="Lawrence Berkeley National Laboratory"/>
            <person name="Nybo J.L."/>
            <person name="Vesth T.C."/>
            <person name="Theobald S."/>
            <person name="Frisvad J.C."/>
            <person name="Larsen T.O."/>
            <person name="Kjaerboelling I."/>
            <person name="Rothschild-Mancinelli K."/>
            <person name="Lyhne E.K."/>
            <person name="Kogle M.E."/>
            <person name="Barry K."/>
            <person name="Clum A."/>
            <person name="Na H."/>
            <person name="Ledsgaard L."/>
            <person name="Lin J."/>
            <person name="Lipzen A."/>
            <person name="Kuo A."/>
            <person name="Riley R."/>
            <person name="Mondo S."/>
            <person name="Labutti K."/>
            <person name="Haridas S."/>
            <person name="Pangalinan J."/>
            <person name="Salamov A.A."/>
            <person name="Simmons B.A."/>
            <person name="Magnuson J.K."/>
            <person name="Chen J."/>
            <person name="Drula E."/>
            <person name="Henrissat B."/>
            <person name="Wiebenga A."/>
            <person name="Lubbers R.J."/>
            <person name="Gomes A.C."/>
            <person name="Makela M.R."/>
            <person name="Stajich J."/>
            <person name="Grigoriev I.V."/>
            <person name="Mortensen U.H."/>
            <person name="De Vries R.P."/>
            <person name="Baker S.E."/>
            <person name="Andersen M.R."/>
        </authorList>
    </citation>
    <scope>NUCLEOTIDE SEQUENCE [LARGE SCALE GENOMIC DNA]</scope>
    <source>
        <strain evidence="11 12">CBS 588.65</strain>
    </source>
</reference>
<dbReference type="Pfam" id="PF01083">
    <property type="entry name" value="Cutinase"/>
    <property type="match status" value="1"/>
</dbReference>
<accession>A0ABR4HT41</accession>
<evidence type="ECO:0000256" key="2">
    <source>
        <dbReference type="ARBA" id="ARBA00007534"/>
    </source>
</evidence>
<evidence type="ECO:0000256" key="10">
    <source>
        <dbReference type="RuleBase" id="RU361263"/>
    </source>
</evidence>
<dbReference type="EMBL" id="JBFXLT010000013">
    <property type="protein sequence ID" value="KAL2818656.1"/>
    <property type="molecule type" value="Genomic_DNA"/>
</dbReference>
<organism evidence="11 12">
    <name type="scientific">Aspergillus granulosus</name>
    <dbReference type="NCBI Taxonomy" id="176169"/>
    <lineage>
        <taxon>Eukaryota</taxon>
        <taxon>Fungi</taxon>
        <taxon>Dikarya</taxon>
        <taxon>Ascomycota</taxon>
        <taxon>Pezizomycotina</taxon>
        <taxon>Eurotiomycetes</taxon>
        <taxon>Eurotiomycetidae</taxon>
        <taxon>Eurotiales</taxon>
        <taxon>Aspergillaceae</taxon>
        <taxon>Aspergillus</taxon>
        <taxon>Aspergillus subgen. Nidulantes</taxon>
    </lineage>
</organism>
<keyword evidence="6 10" id="KW-0732">Signal</keyword>
<protein>
    <recommendedName>
        <fullName evidence="3 10">Cutinase</fullName>
        <ecNumber evidence="3 10">3.1.1.74</ecNumber>
    </recommendedName>
</protein>
<feature type="chain" id="PRO_5044952049" description="Cutinase" evidence="10">
    <location>
        <begin position="20"/>
        <end position="227"/>
    </location>
</feature>
<dbReference type="InterPro" id="IPR011150">
    <property type="entry name" value="Cutinase_monf"/>
</dbReference>
<evidence type="ECO:0000256" key="9">
    <source>
        <dbReference type="ARBA" id="ARBA00034045"/>
    </source>
</evidence>
<evidence type="ECO:0000256" key="8">
    <source>
        <dbReference type="ARBA" id="ARBA00023157"/>
    </source>
</evidence>
<evidence type="ECO:0000256" key="7">
    <source>
        <dbReference type="ARBA" id="ARBA00022801"/>
    </source>
</evidence>
<evidence type="ECO:0000256" key="3">
    <source>
        <dbReference type="ARBA" id="ARBA00013095"/>
    </source>
</evidence>
<dbReference type="PROSITE" id="PS00155">
    <property type="entry name" value="CUTINASE_1"/>
    <property type="match status" value="1"/>
</dbReference>
<keyword evidence="7 10" id="KW-0378">Hydrolase</keyword>
<dbReference type="SUPFAM" id="SSF53474">
    <property type="entry name" value="alpha/beta-Hydrolases"/>
    <property type="match status" value="1"/>
</dbReference>
<evidence type="ECO:0000256" key="4">
    <source>
        <dbReference type="ARBA" id="ARBA00022487"/>
    </source>
</evidence>
<evidence type="ECO:0000256" key="5">
    <source>
        <dbReference type="ARBA" id="ARBA00022525"/>
    </source>
</evidence>
<sequence>MKLTLRALLVAALAALTVATPLPADVDITGDITLERRQLISADDLENGDCKPVAFIFARGSTEAGNMGFVVGPQVCSNLKSRLGRNNVACQGVGGAYTASLIPNFLPENTNRESIQAAVDMFELADKCPDTQIVAGGYSQGSAVISGAIQDISDSLREKVKGVVLFGYTRNLQDRGQIPGYPEDQTKVYCAIGDLVCSGTLIITASHLTYGLNAGDAARFLAGTVNI</sequence>
<dbReference type="SMART" id="SM01110">
    <property type="entry name" value="Cutinase"/>
    <property type="match status" value="1"/>
</dbReference>
<keyword evidence="8" id="KW-1015">Disulfide bond</keyword>
<dbReference type="Gene3D" id="3.40.50.1820">
    <property type="entry name" value="alpha/beta hydrolase"/>
    <property type="match status" value="1"/>
</dbReference>
<dbReference type="InterPro" id="IPR000675">
    <property type="entry name" value="Cutinase/axe"/>
</dbReference>
<dbReference type="InterPro" id="IPR043579">
    <property type="entry name" value="CUTINASE_2"/>
</dbReference>
<dbReference type="PROSITE" id="PS00931">
    <property type="entry name" value="CUTINASE_2"/>
    <property type="match status" value="1"/>
</dbReference>